<evidence type="ECO:0000313" key="3">
    <source>
        <dbReference type="Proteomes" id="UP000552644"/>
    </source>
</evidence>
<dbReference type="InterPro" id="IPR036388">
    <property type="entry name" value="WH-like_DNA-bd_sf"/>
</dbReference>
<proteinExistence type="predicted"/>
<protein>
    <submittedName>
        <fullName evidence="2">DNA-binding MarR family transcriptional regulator</fullName>
    </submittedName>
</protein>
<gene>
    <name evidence="2" type="ORF">FHS44_007489</name>
</gene>
<evidence type="ECO:0000259" key="1">
    <source>
        <dbReference type="SMART" id="SM00347"/>
    </source>
</evidence>
<organism evidence="2 3">
    <name type="scientific">Streptosporangium saharense</name>
    <dbReference type="NCBI Taxonomy" id="1706840"/>
    <lineage>
        <taxon>Bacteria</taxon>
        <taxon>Bacillati</taxon>
        <taxon>Actinomycetota</taxon>
        <taxon>Actinomycetes</taxon>
        <taxon>Streptosporangiales</taxon>
        <taxon>Streptosporangiaceae</taxon>
        <taxon>Streptosporangium</taxon>
    </lineage>
</organism>
<dbReference type="GO" id="GO:0003677">
    <property type="term" value="F:DNA binding"/>
    <property type="evidence" value="ECO:0007669"/>
    <property type="project" value="UniProtKB-KW"/>
</dbReference>
<dbReference type="AlphaFoldDB" id="A0A7W7VSE1"/>
<dbReference type="GO" id="GO:0003700">
    <property type="term" value="F:DNA-binding transcription factor activity"/>
    <property type="evidence" value="ECO:0007669"/>
    <property type="project" value="InterPro"/>
</dbReference>
<dbReference type="Gene3D" id="1.10.10.10">
    <property type="entry name" value="Winged helix-like DNA-binding domain superfamily/Winged helix DNA-binding domain"/>
    <property type="match status" value="1"/>
</dbReference>
<dbReference type="InterPro" id="IPR036390">
    <property type="entry name" value="WH_DNA-bd_sf"/>
</dbReference>
<dbReference type="EMBL" id="JACHJP010000013">
    <property type="protein sequence ID" value="MBB4920340.1"/>
    <property type="molecule type" value="Genomic_DNA"/>
</dbReference>
<keyword evidence="2" id="KW-0238">DNA-binding</keyword>
<keyword evidence="3" id="KW-1185">Reference proteome</keyword>
<feature type="domain" description="HTH marR-type" evidence="1">
    <location>
        <begin position="30"/>
        <end position="125"/>
    </location>
</feature>
<dbReference type="InterPro" id="IPR000835">
    <property type="entry name" value="HTH_MarR-typ"/>
</dbReference>
<dbReference type="SUPFAM" id="SSF46785">
    <property type="entry name" value="Winged helix' DNA-binding domain"/>
    <property type="match status" value="1"/>
</dbReference>
<dbReference type="Pfam" id="PF13463">
    <property type="entry name" value="HTH_27"/>
    <property type="match status" value="1"/>
</dbReference>
<dbReference type="SMART" id="SM00347">
    <property type="entry name" value="HTH_MARR"/>
    <property type="match status" value="1"/>
</dbReference>
<comment type="caution">
    <text evidence="2">The sequence shown here is derived from an EMBL/GenBank/DDBJ whole genome shotgun (WGS) entry which is preliminary data.</text>
</comment>
<accession>A0A7W7VSE1</accession>
<name>A0A7W7VSE1_9ACTN</name>
<sequence>MDVSRIVGQKRPIGYWIRHLHGLTEGALDRSLAEYGLSRRHWQVLNVVSRRPSTPGDIDAELSPFLDRDRPTLAPLAEELRERGWLHGDPALSLTEEGVRVHEELTGKVTETRARITEGITPEEYTATIDVLGRMAANLGG</sequence>
<dbReference type="Proteomes" id="UP000552644">
    <property type="component" value="Unassembled WGS sequence"/>
</dbReference>
<dbReference type="RefSeq" id="WP_184724350.1">
    <property type="nucleotide sequence ID" value="NZ_JACHJP010000013.1"/>
</dbReference>
<evidence type="ECO:0000313" key="2">
    <source>
        <dbReference type="EMBL" id="MBB4920340.1"/>
    </source>
</evidence>
<reference evidence="2 3" key="1">
    <citation type="submission" date="2020-08" db="EMBL/GenBank/DDBJ databases">
        <title>Genomic Encyclopedia of Type Strains, Phase III (KMG-III): the genomes of soil and plant-associated and newly described type strains.</title>
        <authorList>
            <person name="Whitman W."/>
        </authorList>
    </citation>
    <scope>NUCLEOTIDE SEQUENCE [LARGE SCALE GENOMIC DNA]</scope>
    <source>
        <strain evidence="2 3">CECT 8840</strain>
    </source>
</reference>